<sequence length="371" mass="42432">MLSTYKNKIIVFTLLMITSSCFTGCAAMVRAMLEPGEKFSYSGVPYLPDYSQQSAWAALPTKKDTADVVPQGEKDLQNTAIADVFFIHPTSYSRGENWNQDIYDEKVNNKTDKGAIRHQASVFNSAARVFAPRYRQAILYSFLTIHRLHEANKALELAYSDVSKAFEYYLKHHNKDRPIIIAGHSQGAFHALRLVRDYFHDKPLYKKLVAAYIVGMNIPQEVLTQQLPRIPVGNSARQTGCILTWNTFAEGTDVSYINDSFPYEYFQGLRTNLQKKVACVNPLTWTTDEEKVAKEKHLGTVAFHGSENNSPGIDAQMVSTQCKDGALFISPPLRKYRWDFFGNYHIMDYTMFYMNIRRNAEERVQAFLQKH</sequence>
<dbReference type="Pfam" id="PF11288">
    <property type="entry name" value="DUF3089"/>
    <property type="match status" value="1"/>
</dbReference>
<dbReference type="PROSITE" id="PS51257">
    <property type="entry name" value="PROKAR_LIPOPROTEIN"/>
    <property type="match status" value="1"/>
</dbReference>
<dbReference type="RefSeq" id="WP_151969027.1">
    <property type="nucleotide sequence ID" value="NZ_AP019860.1"/>
</dbReference>
<keyword evidence="1" id="KW-0732">Signal</keyword>
<dbReference type="Proteomes" id="UP000326354">
    <property type="component" value="Chromosome"/>
</dbReference>
<dbReference type="OrthoDB" id="9794645at2"/>
<proteinExistence type="predicted"/>
<dbReference type="AlphaFoldDB" id="A0A5S9IN38"/>
<organism evidence="2 3">
    <name type="scientific">Uabimicrobium amorphum</name>
    <dbReference type="NCBI Taxonomy" id="2596890"/>
    <lineage>
        <taxon>Bacteria</taxon>
        <taxon>Pseudomonadati</taxon>
        <taxon>Planctomycetota</taxon>
        <taxon>Candidatus Uabimicrobiia</taxon>
        <taxon>Candidatus Uabimicrobiales</taxon>
        <taxon>Candidatus Uabimicrobiaceae</taxon>
        <taxon>Candidatus Uabimicrobium</taxon>
    </lineage>
</organism>
<feature type="chain" id="PRO_5025006001" description="DUF3089 domain-containing protein" evidence="1">
    <location>
        <begin position="24"/>
        <end position="371"/>
    </location>
</feature>
<protein>
    <recommendedName>
        <fullName evidence="4">DUF3089 domain-containing protein</fullName>
    </recommendedName>
</protein>
<accession>A0A5S9IN38</accession>
<evidence type="ECO:0000313" key="3">
    <source>
        <dbReference type="Proteomes" id="UP000326354"/>
    </source>
</evidence>
<dbReference type="InterPro" id="IPR021440">
    <property type="entry name" value="DUF3089"/>
</dbReference>
<name>A0A5S9IN38_UABAM</name>
<feature type="signal peptide" evidence="1">
    <location>
        <begin position="1"/>
        <end position="23"/>
    </location>
</feature>
<dbReference type="EMBL" id="AP019860">
    <property type="protein sequence ID" value="BBM84899.1"/>
    <property type="molecule type" value="Genomic_DNA"/>
</dbReference>
<reference evidence="2 3" key="1">
    <citation type="submission" date="2019-08" db="EMBL/GenBank/DDBJ databases">
        <title>Complete genome sequence of Candidatus Uab amorphum.</title>
        <authorList>
            <person name="Shiratori T."/>
            <person name="Suzuki S."/>
            <person name="Kakizawa Y."/>
            <person name="Ishida K."/>
        </authorList>
    </citation>
    <scope>NUCLEOTIDE SEQUENCE [LARGE SCALE GENOMIC DNA]</scope>
    <source>
        <strain evidence="2 3">SRT547</strain>
    </source>
</reference>
<dbReference type="KEGG" id="uam:UABAM_03260"/>
<gene>
    <name evidence="2" type="ORF">UABAM_03260</name>
</gene>
<evidence type="ECO:0008006" key="4">
    <source>
        <dbReference type="Google" id="ProtNLM"/>
    </source>
</evidence>
<evidence type="ECO:0000313" key="2">
    <source>
        <dbReference type="EMBL" id="BBM84899.1"/>
    </source>
</evidence>
<dbReference type="Gene3D" id="3.40.50.1820">
    <property type="entry name" value="alpha/beta hydrolase"/>
    <property type="match status" value="1"/>
</dbReference>
<dbReference type="InterPro" id="IPR029058">
    <property type="entry name" value="AB_hydrolase_fold"/>
</dbReference>
<dbReference type="SUPFAM" id="SSF53474">
    <property type="entry name" value="alpha/beta-Hydrolases"/>
    <property type="match status" value="1"/>
</dbReference>
<keyword evidence="3" id="KW-1185">Reference proteome</keyword>
<evidence type="ECO:0000256" key="1">
    <source>
        <dbReference type="SAM" id="SignalP"/>
    </source>
</evidence>